<sequence length="71" mass="7115">MSGECKSCGVQVPVGAKACPSCGAAFAAKTKLLPLAAFMLIVILIIQSYLGKPDDAPGEAKPVAPVNSAAQ</sequence>
<dbReference type="EMBL" id="RFLV01000005">
    <property type="protein sequence ID" value="TIH06933.1"/>
    <property type="molecule type" value="Genomic_DNA"/>
</dbReference>
<keyword evidence="3" id="KW-1185">Reference proteome</keyword>
<accession>A0A4T1ZS00</accession>
<evidence type="ECO:0000313" key="2">
    <source>
        <dbReference type="EMBL" id="TIH06933.1"/>
    </source>
</evidence>
<comment type="caution">
    <text evidence="2">The sequence shown here is derived from an EMBL/GenBank/DDBJ whole genome shotgun (WGS) entry which is preliminary data.</text>
</comment>
<dbReference type="OrthoDB" id="6904702at2"/>
<organism evidence="2 3">
    <name type="scientific">Pseudomonas leptonychotis</name>
    <dbReference type="NCBI Taxonomy" id="2448482"/>
    <lineage>
        <taxon>Bacteria</taxon>
        <taxon>Pseudomonadati</taxon>
        <taxon>Pseudomonadota</taxon>
        <taxon>Gammaproteobacteria</taxon>
        <taxon>Pseudomonadales</taxon>
        <taxon>Pseudomonadaceae</taxon>
        <taxon>Pseudomonas</taxon>
    </lineage>
</organism>
<keyword evidence="1" id="KW-0812">Transmembrane</keyword>
<protein>
    <recommendedName>
        <fullName evidence="4">Zinc ribbon domain-containing protein</fullName>
    </recommendedName>
</protein>
<dbReference type="RefSeq" id="WP_136666105.1">
    <property type="nucleotide sequence ID" value="NZ_CP173421.1"/>
</dbReference>
<dbReference type="AlphaFoldDB" id="A0A4T1ZS00"/>
<dbReference type="Proteomes" id="UP000307541">
    <property type="component" value="Unassembled WGS sequence"/>
</dbReference>
<gene>
    <name evidence="2" type="ORF">D8779_19085</name>
</gene>
<keyword evidence="1" id="KW-1133">Transmembrane helix</keyword>
<proteinExistence type="predicted"/>
<feature type="transmembrane region" description="Helical" evidence="1">
    <location>
        <begin position="32"/>
        <end position="50"/>
    </location>
</feature>
<evidence type="ECO:0008006" key="4">
    <source>
        <dbReference type="Google" id="ProtNLM"/>
    </source>
</evidence>
<evidence type="ECO:0000313" key="3">
    <source>
        <dbReference type="Proteomes" id="UP000307541"/>
    </source>
</evidence>
<keyword evidence="1" id="KW-0472">Membrane</keyword>
<reference evidence="2 3" key="1">
    <citation type="submission" date="2018-10" db="EMBL/GenBank/DDBJ databases">
        <title>Pseudomonas leptonychotis sp. nov., isolated from Weddell seals in Antarctica.</title>
        <authorList>
            <person name="Novakova D."/>
            <person name="Svec P."/>
            <person name="Kralova S."/>
            <person name="Kristofova L."/>
            <person name="Zeman M."/>
            <person name="Pantucek R."/>
            <person name="Maslanova I."/>
            <person name="Sedlacek I."/>
        </authorList>
    </citation>
    <scope>NUCLEOTIDE SEQUENCE [LARGE SCALE GENOMIC DNA]</scope>
    <source>
        <strain evidence="2 3">CCM 8849</strain>
    </source>
</reference>
<name>A0A4T1ZS00_9PSED</name>
<evidence type="ECO:0000256" key="1">
    <source>
        <dbReference type="SAM" id="Phobius"/>
    </source>
</evidence>